<dbReference type="Proteomes" id="UP001515480">
    <property type="component" value="Unassembled WGS sequence"/>
</dbReference>
<dbReference type="GO" id="GO:0046540">
    <property type="term" value="C:U4/U6 x U5 tri-snRNP complex"/>
    <property type="evidence" value="ECO:0007669"/>
    <property type="project" value="InterPro"/>
</dbReference>
<comment type="caution">
    <text evidence="2">The sequence shown here is derived from an EMBL/GenBank/DDBJ whole genome shotgun (WGS) entry which is preliminary data.</text>
</comment>
<sequence length="219" mass="23026">MAVEALPSATWLDETLLAERERLVAVRFGRASDPLCRAFDAQLAAAAAQLPPLRVYSVDLDCVPDFTAMYELYDPCTLVCFHRSRPLLVDAGFGPTRALALPLPRGGSIGQLLAQTMVRALGDRAPAEAVELAGGGAGAGEEAWGGEAGEWLHGVLRKAGGEVEAARRRLAEMPAAGLPALPSIGALSDTVEAGLDAARRRLPAMPELPSLKSFWAEGS</sequence>
<comment type="similarity">
    <text evidence="1">Belongs to the DIM1 family.</text>
</comment>
<dbReference type="PANTHER" id="PTHR12052:SF10">
    <property type="entry name" value="THIOREDOXIN DOMAIN-CONTAINING PROTEIN"/>
    <property type="match status" value="1"/>
</dbReference>
<evidence type="ECO:0008006" key="4">
    <source>
        <dbReference type="Google" id="ProtNLM"/>
    </source>
</evidence>
<protein>
    <recommendedName>
        <fullName evidence="4">Thioredoxin-like protein</fullName>
    </recommendedName>
</protein>
<organism evidence="2 3">
    <name type="scientific">Prymnesium parvum</name>
    <name type="common">Toxic golden alga</name>
    <dbReference type="NCBI Taxonomy" id="97485"/>
    <lineage>
        <taxon>Eukaryota</taxon>
        <taxon>Haptista</taxon>
        <taxon>Haptophyta</taxon>
        <taxon>Prymnesiophyceae</taxon>
        <taxon>Prymnesiales</taxon>
        <taxon>Prymnesiaceae</taxon>
        <taxon>Prymnesium</taxon>
    </lineage>
</organism>
<keyword evidence="3" id="KW-1185">Reference proteome</keyword>
<proteinExistence type="inferred from homology"/>
<evidence type="ECO:0000256" key="1">
    <source>
        <dbReference type="ARBA" id="ARBA00008241"/>
    </source>
</evidence>
<dbReference type="GO" id="GO:0005682">
    <property type="term" value="C:U5 snRNP"/>
    <property type="evidence" value="ECO:0007669"/>
    <property type="project" value="TreeGrafter"/>
</dbReference>
<dbReference type="SMART" id="SM01410">
    <property type="entry name" value="DIM1"/>
    <property type="match status" value="1"/>
</dbReference>
<accession>A0AB34IC49</accession>
<evidence type="ECO:0000313" key="2">
    <source>
        <dbReference type="EMBL" id="KAL1495154.1"/>
    </source>
</evidence>
<dbReference type="AlphaFoldDB" id="A0AB34IC49"/>
<dbReference type="GO" id="GO:0005681">
    <property type="term" value="C:spliceosomal complex"/>
    <property type="evidence" value="ECO:0007669"/>
    <property type="project" value="TreeGrafter"/>
</dbReference>
<dbReference type="PANTHER" id="PTHR12052">
    <property type="entry name" value="THIOREDOXIN-LIKE PROTEN 4A, 4B"/>
    <property type="match status" value="1"/>
</dbReference>
<dbReference type="GO" id="GO:0000398">
    <property type="term" value="P:mRNA splicing, via spliceosome"/>
    <property type="evidence" value="ECO:0007669"/>
    <property type="project" value="InterPro"/>
</dbReference>
<gene>
    <name evidence="2" type="ORF">AB1Y20_017019</name>
</gene>
<dbReference type="EMBL" id="JBGBPQ010000033">
    <property type="protein sequence ID" value="KAL1495154.1"/>
    <property type="molecule type" value="Genomic_DNA"/>
</dbReference>
<dbReference type="InterPro" id="IPR036249">
    <property type="entry name" value="Thioredoxin-like_sf"/>
</dbReference>
<dbReference type="Pfam" id="PF02966">
    <property type="entry name" value="DIM1"/>
    <property type="match status" value="1"/>
</dbReference>
<reference evidence="2 3" key="1">
    <citation type="journal article" date="2024" name="Science">
        <title>Giant polyketide synthase enzymes in the biosynthesis of giant marine polyether toxins.</title>
        <authorList>
            <person name="Fallon T.R."/>
            <person name="Shende V.V."/>
            <person name="Wierzbicki I.H."/>
            <person name="Pendleton A.L."/>
            <person name="Watervoot N.F."/>
            <person name="Auber R.P."/>
            <person name="Gonzalez D.J."/>
            <person name="Wisecaver J.H."/>
            <person name="Moore B.S."/>
        </authorList>
    </citation>
    <scope>NUCLEOTIDE SEQUENCE [LARGE SCALE GENOMIC DNA]</scope>
    <source>
        <strain evidence="2 3">12B1</strain>
    </source>
</reference>
<dbReference type="Gene3D" id="3.40.30.10">
    <property type="entry name" value="Glutaredoxin"/>
    <property type="match status" value="1"/>
</dbReference>
<dbReference type="SUPFAM" id="SSF52833">
    <property type="entry name" value="Thioredoxin-like"/>
    <property type="match status" value="1"/>
</dbReference>
<dbReference type="InterPro" id="IPR004123">
    <property type="entry name" value="Dim1"/>
</dbReference>
<name>A0AB34IC49_PRYPA</name>
<evidence type="ECO:0000313" key="3">
    <source>
        <dbReference type="Proteomes" id="UP001515480"/>
    </source>
</evidence>